<dbReference type="Ensembl" id="ENSXETT00000104284">
    <property type="protein sequence ID" value="ENSXETP00000094209"/>
    <property type="gene ID" value="ENSXETG00000037422"/>
</dbReference>
<sequence>MMTDKNQSSTNGFILQGFSGYTQLRVPLLCLFLLIYLVTLLTNVLISAVIYRTSLWHTPMYFFLCNLAFIDIFTTSIYQPKIIFILLTQDSTISFGASCLAQFYFFITFTCAEMLILTVMAYDRYVAICHPLTYPFLMNKKTCIFLTVASWTISLLDPVTHTVSISQLTFCPPLLINHFYCDLSVVLRLSCKDTFLIDILTYFGSMVGCCAFICMIISYSYIISTVLKIKSGEGRQKGFSTCGSHLIVVLLYYGTILTTYLRPSSQYSSSKGKPFSVIYTVLIPMVNPFIYTLRNRDVKKAFGKLLKIN</sequence>
<evidence type="ECO:0000256" key="8">
    <source>
        <dbReference type="ARBA" id="ARBA00023170"/>
    </source>
</evidence>
<keyword evidence="5 11" id="KW-1133">Transmembrane helix</keyword>
<feature type="transmembrane region" description="Helical" evidence="11">
    <location>
        <begin position="143"/>
        <end position="160"/>
    </location>
</feature>
<dbReference type="GO" id="GO:0004984">
    <property type="term" value="F:olfactory receptor activity"/>
    <property type="evidence" value="ECO:0007669"/>
    <property type="project" value="InterPro"/>
</dbReference>
<evidence type="ECO:0000256" key="5">
    <source>
        <dbReference type="ARBA" id="ARBA00022989"/>
    </source>
</evidence>
<evidence type="ECO:0000256" key="4">
    <source>
        <dbReference type="ARBA" id="ARBA00022725"/>
    </source>
</evidence>
<keyword evidence="11" id="KW-0716">Sensory transduction</keyword>
<dbReference type="InParanoid" id="A0A6I8SLZ7"/>
<comment type="subcellular location">
    <subcellularLocation>
        <location evidence="1 11">Cell membrane</location>
        <topology evidence="1 11">Multi-pass membrane protein</topology>
    </subcellularLocation>
</comment>
<comment type="similarity">
    <text evidence="10">Belongs to the G-protein coupled receptor 1 family.</text>
</comment>
<dbReference type="PRINTS" id="PR00237">
    <property type="entry name" value="GPCRRHODOPSN"/>
</dbReference>
<evidence type="ECO:0000313" key="13">
    <source>
        <dbReference type="Ensembl" id="ENSXETP00000094209"/>
    </source>
</evidence>
<feature type="transmembrane region" description="Helical" evidence="11">
    <location>
        <begin position="243"/>
        <end position="262"/>
    </location>
</feature>
<keyword evidence="4 11" id="KW-0552">Olfaction</keyword>
<feature type="transmembrane region" description="Helical" evidence="11">
    <location>
        <begin position="274"/>
        <end position="293"/>
    </location>
</feature>
<dbReference type="Pfam" id="PF13853">
    <property type="entry name" value="7tm_4"/>
    <property type="match status" value="1"/>
</dbReference>
<proteinExistence type="inferred from homology"/>
<dbReference type="GeneTree" id="ENSGT01140000282524"/>
<feature type="transmembrane region" description="Helical" evidence="11">
    <location>
        <begin position="26"/>
        <end position="49"/>
    </location>
</feature>
<dbReference type="Gene3D" id="1.20.1070.10">
    <property type="entry name" value="Rhodopsin 7-helix transmembrane proteins"/>
    <property type="match status" value="1"/>
</dbReference>
<dbReference type="CDD" id="cd13954">
    <property type="entry name" value="7tmA_OR"/>
    <property type="match status" value="1"/>
</dbReference>
<feature type="domain" description="G-protein coupled receptors family 1 profile" evidence="12">
    <location>
        <begin position="42"/>
        <end position="291"/>
    </location>
</feature>
<evidence type="ECO:0000256" key="1">
    <source>
        <dbReference type="ARBA" id="ARBA00004651"/>
    </source>
</evidence>
<dbReference type="InterPro" id="IPR050516">
    <property type="entry name" value="Olfactory_GPCR"/>
</dbReference>
<evidence type="ECO:0000259" key="12">
    <source>
        <dbReference type="PROSITE" id="PS50262"/>
    </source>
</evidence>
<keyword evidence="3 10" id="KW-0812">Transmembrane</keyword>
<evidence type="ECO:0000256" key="7">
    <source>
        <dbReference type="ARBA" id="ARBA00023136"/>
    </source>
</evidence>
<dbReference type="InterPro" id="IPR000276">
    <property type="entry name" value="GPCR_Rhodpsn"/>
</dbReference>
<dbReference type="InterPro" id="IPR000725">
    <property type="entry name" value="Olfact_rcpt"/>
</dbReference>
<feature type="transmembrane region" description="Helical" evidence="11">
    <location>
        <begin position="199"/>
        <end position="222"/>
    </location>
</feature>
<reference evidence="13" key="1">
    <citation type="journal article" date="2010" name="Science">
        <title>The genome of the Western clawed frog Xenopus tropicalis.</title>
        <authorList>
            <person name="Hellsten U."/>
            <person name="Harland R.M."/>
            <person name="Gilchrist M.J."/>
            <person name="Hendrix D."/>
            <person name="Jurka J."/>
            <person name="Kapitonov V."/>
            <person name="Ovcharenko I."/>
            <person name="Putnam N.H."/>
            <person name="Shu S."/>
            <person name="Taher L."/>
            <person name="Blitz I.L."/>
            <person name="Blumberg B."/>
            <person name="Dichmann D.S."/>
            <person name="Dubchak I."/>
            <person name="Amaya E."/>
            <person name="Detter J.C."/>
            <person name="Fletcher R."/>
            <person name="Gerhard D.S."/>
            <person name="Goodstein D."/>
            <person name="Graves T."/>
            <person name="Grigoriev I.V."/>
            <person name="Grimwood J."/>
            <person name="Kawashima T."/>
            <person name="Lindquist E."/>
            <person name="Lucas S.M."/>
            <person name="Mead P.E."/>
            <person name="Mitros T."/>
            <person name="Ogino H."/>
            <person name="Ohta Y."/>
            <person name="Poliakov A.V."/>
            <person name="Pollet N."/>
            <person name="Robert J."/>
            <person name="Salamov A."/>
            <person name="Sater A.K."/>
            <person name="Schmutz J."/>
            <person name="Terry A."/>
            <person name="Vize P.D."/>
            <person name="Warren W.C."/>
            <person name="Wells D."/>
            <person name="Wills A."/>
            <person name="Wilson R.K."/>
            <person name="Zimmerman L.B."/>
            <person name="Zorn A.M."/>
            <person name="Grainger R."/>
            <person name="Grammer T."/>
            <person name="Khokha M.K."/>
            <person name="Richardson P.M."/>
            <person name="Rokhsar D.S."/>
        </authorList>
    </citation>
    <scope>NUCLEOTIDE SEQUENCE [LARGE SCALE GENOMIC DNA]</scope>
    <source>
        <strain evidence="13">Nigerian</strain>
    </source>
</reference>
<dbReference type="AlphaFoldDB" id="A0A6I8SLZ7"/>
<evidence type="ECO:0000256" key="6">
    <source>
        <dbReference type="ARBA" id="ARBA00023040"/>
    </source>
</evidence>
<feature type="transmembrane region" description="Helical" evidence="11">
    <location>
        <begin position="100"/>
        <end position="122"/>
    </location>
</feature>
<dbReference type="PANTHER" id="PTHR26452">
    <property type="entry name" value="OLFACTORY RECEPTOR"/>
    <property type="match status" value="1"/>
</dbReference>
<dbReference type="FunCoup" id="A0A6I8SLZ7">
    <property type="interactions" value="593"/>
</dbReference>
<keyword evidence="8 10" id="KW-0675">Receptor</keyword>
<protein>
    <recommendedName>
        <fullName evidence="11">Olfactory receptor</fullName>
    </recommendedName>
</protein>
<keyword evidence="6 10" id="KW-0297">G-protein coupled receptor</keyword>
<dbReference type="InterPro" id="IPR017452">
    <property type="entry name" value="GPCR_Rhodpsn_7TM"/>
</dbReference>
<dbReference type="PROSITE" id="PS50262">
    <property type="entry name" value="G_PROTEIN_RECEP_F1_2"/>
    <property type="match status" value="1"/>
</dbReference>
<name>A0A6I8SLZ7_XENTR</name>
<keyword evidence="2 11" id="KW-1003">Cell membrane</keyword>
<feature type="transmembrane region" description="Helical" evidence="11">
    <location>
        <begin position="61"/>
        <end position="80"/>
    </location>
</feature>
<dbReference type="GO" id="GO:0004930">
    <property type="term" value="F:G protein-coupled receptor activity"/>
    <property type="evidence" value="ECO:0007669"/>
    <property type="project" value="UniProtKB-KW"/>
</dbReference>
<dbReference type="SUPFAM" id="SSF81321">
    <property type="entry name" value="Family A G protein-coupled receptor-like"/>
    <property type="match status" value="1"/>
</dbReference>
<accession>A0A6I8SLZ7</accession>
<evidence type="ECO:0000256" key="3">
    <source>
        <dbReference type="ARBA" id="ARBA00022692"/>
    </source>
</evidence>
<dbReference type="FunFam" id="1.20.1070.10:FF:000015">
    <property type="entry name" value="Olfactory receptor"/>
    <property type="match status" value="1"/>
</dbReference>
<evidence type="ECO:0000256" key="9">
    <source>
        <dbReference type="ARBA" id="ARBA00023224"/>
    </source>
</evidence>
<keyword evidence="9 10" id="KW-0807">Transducer</keyword>
<evidence type="ECO:0000256" key="2">
    <source>
        <dbReference type="ARBA" id="ARBA00022475"/>
    </source>
</evidence>
<evidence type="ECO:0000256" key="11">
    <source>
        <dbReference type="RuleBase" id="RU363047"/>
    </source>
</evidence>
<reference evidence="13" key="2">
    <citation type="submission" date="2020-05" db="UniProtKB">
        <authorList>
            <consortium name="Ensembl"/>
        </authorList>
    </citation>
    <scope>IDENTIFICATION</scope>
</reference>
<keyword evidence="7 11" id="KW-0472">Membrane</keyword>
<organism evidence="13">
    <name type="scientific">Xenopus tropicalis</name>
    <name type="common">Western clawed frog</name>
    <name type="synonym">Silurana tropicalis</name>
    <dbReference type="NCBI Taxonomy" id="8364"/>
    <lineage>
        <taxon>Eukaryota</taxon>
        <taxon>Metazoa</taxon>
        <taxon>Chordata</taxon>
        <taxon>Craniata</taxon>
        <taxon>Vertebrata</taxon>
        <taxon>Euteleostomi</taxon>
        <taxon>Amphibia</taxon>
        <taxon>Batrachia</taxon>
        <taxon>Anura</taxon>
        <taxon>Pipoidea</taxon>
        <taxon>Pipidae</taxon>
        <taxon>Xenopodinae</taxon>
        <taxon>Xenopus</taxon>
        <taxon>Silurana</taxon>
    </lineage>
</organism>
<dbReference type="PROSITE" id="PS00237">
    <property type="entry name" value="G_PROTEIN_RECEP_F1_1"/>
    <property type="match status" value="1"/>
</dbReference>
<evidence type="ECO:0000256" key="10">
    <source>
        <dbReference type="RuleBase" id="RU000688"/>
    </source>
</evidence>
<dbReference type="PRINTS" id="PR00245">
    <property type="entry name" value="OLFACTORYR"/>
</dbReference>
<dbReference type="GO" id="GO:0005886">
    <property type="term" value="C:plasma membrane"/>
    <property type="evidence" value="ECO:0007669"/>
    <property type="project" value="UniProtKB-SubCell"/>
</dbReference>